<dbReference type="AlphaFoldDB" id="A0A4P7NCI5"/>
<dbReference type="PANTHER" id="PTHR28208">
    <property type="entry name" value="PHOSPHATIDATE PHOSPHATASE APP1"/>
    <property type="match status" value="1"/>
</dbReference>
<dbReference type="Proteomes" id="UP000294847">
    <property type="component" value="Chromosome 3"/>
</dbReference>
<dbReference type="OMA" id="FTPWMNM"/>
<protein>
    <submittedName>
        <fullName evidence="1">Uncharacterized protein</fullName>
    </submittedName>
</protein>
<dbReference type="InterPro" id="IPR052935">
    <property type="entry name" value="Mg2+_PAP"/>
</dbReference>
<accession>A0A4P7NCI5</accession>
<sequence>MRTHYLALVLAELACRVHGTPVEPVVREDVAAPHAPEITPAPALKQPPTRTLEIQRRADIWGAFESGVNSIFSGLGSSIPSYVASGVPNFFQDFPTGDKVQSSLGIDDNQIRALPTQVLNVPPYGNWSNNAWNIRFRGNVYKQPNTSREKLDDLANIFLIGVDIKDLQPSEQDQARNLTSSIFILQQSHQNVSMEIKPAPSVGSGGGATNTNGGAQNINLPTLTTSQGDFDEFVPIQLNGLTPGDRTQSIQRLDLFTNGSQLGNATAYLVPPEGYTVISDIDDILRVTKIYVPKEGLLNSFARPFTPWENMPDIYANWARENRDMHFHYLTTTPEQATRIYMDYIYKTYPAGSFDTRPLNFSDVAATLSIRKYLLDRVFQTFPKRKFVLVGDISNSDIMKDYPRMAKEYPGQVSCILLRNTSATDDQMLFPYNTKEFKDVDQKNYMFFRTTEDLAGIDVGKGGCYNNSVPQNVTFDFQAERLKRGAAGRLGFSTGVTILVSAMAAALLAV</sequence>
<dbReference type="Pfam" id="PF09949">
    <property type="entry name" value="APP1_cat"/>
    <property type="match status" value="1"/>
</dbReference>
<name>A0A4P7NCI5_PYROR</name>
<dbReference type="PANTHER" id="PTHR28208:SF2">
    <property type="entry name" value="PHOSPHATIDATE PHOSPHATASE APP1 CATALYTIC DOMAIN-CONTAINING PROTEIN"/>
    <property type="match status" value="1"/>
</dbReference>
<dbReference type="InterPro" id="IPR019236">
    <property type="entry name" value="APP1_cat"/>
</dbReference>
<dbReference type="VEuPathDB" id="FungiDB:M_BR32_EuGene_00050261"/>
<dbReference type="EMBL" id="CP034206">
    <property type="protein sequence ID" value="QBZ59521.1"/>
    <property type="molecule type" value="Genomic_DNA"/>
</dbReference>
<proteinExistence type="predicted"/>
<evidence type="ECO:0000313" key="1">
    <source>
        <dbReference type="EMBL" id="QBZ59521.1"/>
    </source>
</evidence>
<organism evidence="1 2">
    <name type="scientific">Pyricularia oryzae</name>
    <name type="common">Rice blast fungus</name>
    <name type="synonym">Magnaporthe oryzae</name>
    <dbReference type="NCBI Taxonomy" id="318829"/>
    <lineage>
        <taxon>Eukaryota</taxon>
        <taxon>Fungi</taxon>
        <taxon>Dikarya</taxon>
        <taxon>Ascomycota</taxon>
        <taxon>Pezizomycotina</taxon>
        <taxon>Sordariomycetes</taxon>
        <taxon>Sordariomycetidae</taxon>
        <taxon>Magnaporthales</taxon>
        <taxon>Pyriculariaceae</taxon>
        <taxon>Pyricularia</taxon>
    </lineage>
</organism>
<dbReference type="GO" id="GO:0008195">
    <property type="term" value="F:phosphatidate phosphatase activity"/>
    <property type="evidence" value="ECO:0007669"/>
    <property type="project" value="InterPro"/>
</dbReference>
<evidence type="ECO:0000313" key="2">
    <source>
        <dbReference type="Proteomes" id="UP000294847"/>
    </source>
</evidence>
<reference evidence="1 2" key="1">
    <citation type="journal article" date="2019" name="Mol. Biol. Evol.">
        <title>Blast fungal genomes show frequent chromosomal changes, gene gains and losses, and effector gene turnover.</title>
        <authorList>
            <person name="Gomez Luciano L.B."/>
            <person name="Jason Tsai I."/>
            <person name="Chuma I."/>
            <person name="Tosa Y."/>
            <person name="Chen Y.H."/>
            <person name="Li J.Y."/>
            <person name="Li M.Y."/>
            <person name="Jade Lu M.Y."/>
            <person name="Nakayashiki H."/>
            <person name="Li W.H."/>
        </authorList>
    </citation>
    <scope>NUCLEOTIDE SEQUENCE [LARGE SCALE GENOMIC DNA]</scope>
    <source>
        <strain evidence="1">MZ5-1-6</strain>
    </source>
</reference>
<dbReference type="GO" id="GO:0030479">
    <property type="term" value="C:actin cortical patch"/>
    <property type="evidence" value="ECO:0007669"/>
    <property type="project" value="TreeGrafter"/>
</dbReference>
<gene>
    <name evidence="1" type="ORF">PoMZ_04482</name>
</gene>